<keyword evidence="2" id="KW-1185">Reference proteome</keyword>
<accession>A0ACC5U9F6</accession>
<name>A0ACC5U9F6_9FLAO</name>
<evidence type="ECO:0000313" key="2">
    <source>
        <dbReference type="Proteomes" id="UP001647509"/>
    </source>
</evidence>
<protein>
    <submittedName>
        <fullName evidence="1">Alpha-L-fucosidase</fullName>
    </submittedName>
</protein>
<proteinExistence type="predicted"/>
<evidence type="ECO:0000313" key="1">
    <source>
        <dbReference type="EMBL" id="MBU2950884.1"/>
    </source>
</evidence>
<sequence>MKKGAIYFIFSVLLLSTSLLSAQKTTSQRSNDTLMGWFRDAKFGMFIHFGAETPEHLQHSDLTRTQKYEAAVKAFNPVDFDANKWVGIAKNAGMKYIVFTTKHHDGFCKWDSKLTDWDVIDQTPFKRDILAELAAACKAADIKLGFYYSIADWHHPEYDPKYSNRKGFHFYPNKDADITKYMDYMYGQIKELCENYQPKLFWFDGSSGFRNPNRKRLLGQQEMVDLLNSYGAISNSRLGDDDALKYVNYLSMGDNMAPSGNIGVDFESAQTMNNSWHYNPTDNHWKSPKLILEKLIDIVGNGGNYLLNVGPDAKGVIPEESKSRLEIVGEWLQKNGEAIYGTKASPYPYEFNWGSMTTRQMETNTILYLSVANWPKDGDFNLFGLSNKVLNVSLLDSGEPLLFGRYFNADAGISKLQIEIPKKAPNSYVSVIKMVVEGTPVVDQAFIQQQDGTVILDAFRATIHDKVLVSNKPRRPIGHRLFTVPKKGVGVMPARGMTVGLNQMGDALHWDFRIMNPGTYKVAVICSIKDQEHWNPKGKMKVTVAGHSVENKLIEDKRWDNQRMATEMKCVQSILGTVTINHAGMHTLSAEVTANFTELSPKVISIQLIPMKID</sequence>
<dbReference type="Proteomes" id="UP001647509">
    <property type="component" value="Unassembled WGS sequence"/>
</dbReference>
<organism evidence="1 2">
    <name type="scientific">Pseudotamlana agarivorans</name>
    <dbReference type="NCBI Taxonomy" id="481183"/>
    <lineage>
        <taxon>Bacteria</taxon>
        <taxon>Pseudomonadati</taxon>
        <taxon>Bacteroidota</taxon>
        <taxon>Flavobacteriia</taxon>
        <taxon>Flavobacteriales</taxon>
        <taxon>Flavobacteriaceae</taxon>
        <taxon>Pseudotamlana</taxon>
    </lineage>
</organism>
<comment type="caution">
    <text evidence="1">The sequence shown here is derived from an EMBL/GenBank/DDBJ whole genome shotgun (WGS) entry which is preliminary data.</text>
</comment>
<dbReference type="EMBL" id="JAHKPD010000013">
    <property type="protein sequence ID" value="MBU2950884.1"/>
    <property type="molecule type" value="Genomic_DNA"/>
</dbReference>
<gene>
    <name evidence="1" type="ORF">KO493_09255</name>
</gene>
<reference evidence="1" key="1">
    <citation type="submission" date="2021-05" db="EMBL/GenBank/DDBJ databases">
        <title>Draft genomes of bacteria isolated from model marine particles.</title>
        <authorList>
            <person name="Datta M.S."/>
            <person name="Schwartzman J.A."/>
            <person name="Enke T.N."/>
            <person name="Saavedra J."/>
            <person name="Cermak N."/>
            <person name="Cordero O.X."/>
        </authorList>
    </citation>
    <scope>NUCLEOTIDE SEQUENCE</scope>
    <source>
        <strain evidence="1">I2M19</strain>
    </source>
</reference>